<evidence type="ECO:0000313" key="2">
    <source>
        <dbReference type="EMBL" id="SPF29984.1"/>
    </source>
</evidence>
<dbReference type="GO" id="GO:0003899">
    <property type="term" value="F:DNA-directed RNA polymerase activity"/>
    <property type="evidence" value="ECO:0007669"/>
    <property type="project" value="InterPro"/>
</dbReference>
<dbReference type="GO" id="GO:0003677">
    <property type="term" value="F:DNA binding"/>
    <property type="evidence" value="ECO:0007669"/>
    <property type="project" value="InterPro"/>
</dbReference>
<feature type="domain" description="Zinc finger CHC2-type" evidence="1">
    <location>
        <begin position="8"/>
        <end position="91"/>
    </location>
</feature>
<dbReference type="Proteomes" id="UP000244932">
    <property type="component" value="Unassembled WGS sequence"/>
</dbReference>
<dbReference type="Gene3D" id="3.90.580.10">
    <property type="entry name" value="Zinc finger, CHC2-type domain"/>
    <property type="match status" value="1"/>
</dbReference>
<dbReference type="GO" id="GO:0006260">
    <property type="term" value="P:DNA replication"/>
    <property type="evidence" value="ECO:0007669"/>
    <property type="project" value="InterPro"/>
</dbReference>
<dbReference type="SUPFAM" id="SSF57783">
    <property type="entry name" value="Zinc beta-ribbon"/>
    <property type="match status" value="1"/>
</dbReference>
<organism evidence="2 3">
    <name type="scientific">Pontivivens insulae</name>
    <dbReference type="NCBI Taxonomy" id="1639689"/>
    <lineage>
        <taxon>Bacteria</taxon>
        <taxon>Pseudomonadati</taxon>
        <taxon>Pseudomonadota</taxon>
        <taxon>Alphaproteobacteria</taxon>
        <taxon>Rhodobacterales</taxon>
        <taxon>Paracoccaceae</taxon>
        <taxon>Pontivivens</taxon>
    </lineage>
</organism>
<dbReference type="Pfam" id="PF01807">
    <property type="entry name" value="Zn_ribbon_DnaG"/>
    <property type="match status" value="1"/>
</dbReference>
<gene>
    <name evidence="2" type="ORF">POI8812_02311</name>
</gene>
<reference evidence="2 3" key="1">
    <citation type="submission" date="2018-03" db="EMBL/GenBank/DDBJ databases">
        <authorList>
            <person name="Keele B.F."/>
        </authorList>
    </citation>
    <scope>NUCLEOTIDE SEQUENCE [LARGE SCALE GENOMIC DNA]</scope>
    <source>
        <strain evidence="2 3">CeCT 8812</strain>
    </source>
</reference>
<evidence type="ECO:0000259" key="1">
    <source>
        <dbReference type="Pfam" id="PF01807"/>
    </source>
</evidence>
<evidence type="ECO:0000313" key="3">
    <source>
        <dbReference type="Proteomes" id="UP000244932"/>
    </source>
</evidence>
<proteinExistence type="predicted"/>
<dbReference type="EMBL" id="OMKW01000003">
    <property type="protein sequence ID" value="SPF29984.1"/>
    <property type="molecule type" value="Genomic_DNA"/>
</dbReference>
<dbReference type="InterPro" id="IPR002694">
    <property type="entry name" value="Znf_CHC2"/>
</dbReference>
<dbReference type="RefSeq" id="WP_162844899.1">
    <property type="nucleotide sequence ID" value="NZ_OMKW01000003.1"/>
</dbReference>
<dbReference type="AlphaFoldDB" id="A0A2R8ACN7"/>
<accession>A0A2R8ACN7</accession>
<protein>
    <recommendedName>
        <fullName evidence="1">Zinc finger CHC2-type domain-containing protein</fullName>
    </recommendedName>
</protein>
<name>A0A2R8ACN7_9RHOB</name>
<dbReference type="GO" id="GO:0008270">
    <property type="term" value="F:zinc ion binding"/>
    <property type="evidence" value="ECO:0007669"/>
    <property type="project" value="InterPro"/>
</dbReference>
<dbReference type="InterPro" id="IPR036977">
    <property type="entry name" value="DNA_primase_Znf_CHC2"/>
</dbReference>
<keyword evidence="3" id="KW-1185">Reference proteome</keyword>
<sequence>MSTFIDFEAVKADNPIEQVAERLGLELKRAGNALRGPCPSGGGGERALVITPVKGVWYSFALQKGGDVLALVQLVNECTLKDAAQFLSGTVPLEKAATPSPEEGREARGGFAPLTYLETDHMAVEALGLDAADAEALGIGYAPRGTMRGTVAVPIRTMDGTLAGYIGITEAKLPPKWVM</sequence>